<evidence type="ECO:0000313" key="3">
    <source>
        <dbReference type="Proteomes" id="UP000232688"/>
    </source>
</evidence>
<accession>A0A2N0REU7</accession>
<evidence type="ECO:0000256" key="1">
    <source>
        <dbReference type="SAM" id="Phobius"/>
    </source>
</evidence>
<dbReference type="Proteomes" id="UP000232688">
    <property type="component" value="Unassembled WGS sequence"/>
</dbReference>
<gene>
    <name evidence="2" type="ORF">RhiirA1_523593</name>
</gene>
<evidence type="ECO:0000313" key="2">
    <source>
        <dbReference type="EMBL" id="PKC61806.1"/>
    </source>
</evidence>
<comment type="caution">
    <text evidence="2">The sequence shown here is derived from an EMBL/GenBank/DDBJ whole genome shotgun (WGS) entry which is preliminary data.</text>
</comment>
<sequence>MHAQGILTMDKLQNALSGNVITYAVIAGSLFFFRNHQPGTNKELERTVLALNNEIQRMRTEIEWKNDAISQVGSNRFSSASRVTIGQYSEYSDENEMYWVEFTAIFDQRRKKEQRSPSQMYNIISAEIGLSPGTLASFYRHQRIPRKTTMDKIIKWIEKEGKRVVSFASNSSSSINNEINNS</sequence>
<keyword evidence="1" id="KW-0472">Membrane</keyword>
<dbReference type="VEuPathDB" id="FungiDB:RhiirA1_523593"/>
<proteinExistence type="predicted"/>
<keyword evidence="1" id="KW-0812">Transmembrane</keyword>
<name>A0A2N0REU7_9GLOM</name>
<reference evidence="2 3" key="1">
    <citation type="submission" date="2017-10" db="EMBL/GenBank/DDBJ databases">
        <title>Extensive intraspecific genome diversity in a model arbuscular mycorrhizal fungus.</title>
        <authorList>
            <person name="Chen E.C.H."/>
            <person name="Morin E."/>
            <person name="Baudet D."/>
            <person name="Noel J."/>
            <person name="Ndikumana S."/>
            <person name="Charron P."/>
            <person name="St-Onge C."/>
            <person name="Giorgi J."/>
            <person name="Grigoriev I.V."/>
            <person name="Roux C."/>
            <person name="Martin F.M."/>
            <person name="Corradi N."/>
        </authorList>
    </citation>
    <scope>NUCLEOTIDE SEQUENCE [LARGE SCALE GENOMIC DNA]</scope>
    <source>
        <strain evidence="2 3">A1</strain>
    </source>
</reference>
<reference evidence="2 3" key="2">
    <citation type="submission" date="2017-10" db="EMBL/GenBank/DDBJ databases">
        <title>Genome analyses suggest a sexual origin of heterokaryosis in a supposedly ancient asexual fungus.</title>
        <authorList>
            <person name="Corradi N."/>
            <person name="Sedzielewska K."/>
            <person name="Noel J."/>
            <person name="Charron P."/>
            <person name="Farinelli L."/>
            <person name="Marton T."/>
            <person name="Kruger M."/>
            <person name="Pelin A."/>
            <person name="Brachmann A."/>
            <person name="Corradi N."/>
        </authorList>
    </citation>
    <scope>NUCLEOTIDE SEQUENCE [LARGE SCALE GENOMIC DNA]</scope>
    <source>
        <strain evidence="2 3">A1</strain>
    </source>
</reference>
<dbReference type="VEuPathDB" id="FungiDB:FUN_022093"/>
<organism evidence="2 3">
    <name type="scientific">Rhizophagus irregularis</name>
    <dbReference type="NCBI Taxonomy" id="588596"/>
    <lineage>
        <taxon>Eukaryota</taxon>
        <taxon>Fungi</taxon>
        <taxon>Fungi incertae sedis</taxon>
        <taxon>Mucoromycota</taxon>
        <taxon>Glomeromycotina</taxon>
        <taxon>Glomeromycetes</taxon>
        <taxon>Glomerales</taxon>
        <taxon>Glomeraceae</taxon>
        <taxon>Rhizophagus</taxon>
    </lineage>
</organism>
<dbReference type="AlphaFoldDB" id="A0A2N0REU7"/>
<feature type="transmembrane region" description="Helical" evidence="1">
    <location>
        <begin position="15"/>
        <end position="33"/>
    </location>
</feature>
<keyword evidence="1" id="KW-1133">Transmembrane helix</keyword>
<dbReference type="EMBL" id="LLXH01000937">
    <property type="protein sequence ID" value="PKC61806.1"/>
    <property type="molecule type" value="Genomic_DNA"/>
</dbReference>
<protein>
    <submittedName>
        <fullName evidence="2">Uncharacterized protein</fullName>
    </submittedName>
</protein>
<dbReference type="VEuPathDB" id="FungiDB:RhiirFUN_023607"/>